<keyword evidence="4" id="KW-0597">Phosphoprotein</keyword>
<proteinExistence type="predicted"/>
<dbReference type="EC" id="2.7.13.3" evidence="3"/>
<evidence type="ECO:0000256" key="2">
    <source>
        <dbReference type="ARBA" id="ARBA00004370"/>
    </source>
</evidence>
<dbReference type="PANTHER" id="PTHR45453:SF1">
    <property type="entry name" value="PHOSPHATE REGULON SENSOR PROTEIN PHOR"/>
    <property type="match status" value="1"/>
</dbReference>
<dbReference type="PROSITE" id="PS50109">
    <property type="entry name" value="HIS_KIN"/>
    <property type="match status" value="1"/>
</dbReference>
<organism evidence="9 10">
    <name type="scientific">Clostridium carboxidivorans P7</name>
    <dbReference type="NCBI Taxonomy" id="536227"/>
    <lineage>
        <taxon>Bacteria</taxon>
        <taxon>Bacillati</taxon>
        <taxon>Bacillota</taxon>
        <taxon>Clostridia</taxon>
        <taxon>Eubacteriales</taxon>
        <taxon>Clostridiaceae</taxon>
        <taxon>Clostridium</taxon>
    </lineage>
</organism>
<evidence type="ECO:0000256" key="1">
    <source>
        <dbReference type="ARBA" id="ARBA00000085"/>
    </source>
</evidence>
<dbReference type="GO" id="GO:0016036">
    <property type="term" value="P:cellular response to phosphate starvation"/>
    <property type="evidence" value="ECO:0007669"/>
    <property type="project" value="TreeGrafter"/>
</dbReference>
<dbReference type="InterPro" id="IPR005467">
    <property type="entry name" value="His_kinase_dom"/>
</dbReference>
<dbReference type="InterPro" id="IPR050351">
    <property type="entry name" value="BphY/WalK/GraS-like"/>
</dbReference>
<dbReference type="InterPro" id="IPR004358">
    <property type="entry name" value="Sig_transdc_His_kin-like_C"/>
</dbReference>
<dbReference type="GO" id="GO:0005886">
    <property type="term" value="C:plasma membrane"/>
    <property type="evidence" value="ECO:0007669"/>
    <property type="project" value="TreeGrafter"/>
</dbReference>
<dbReference type="AlphaFoldDB" id="C6PZ49"/>
<sequence length="189" mass="22033">MMKKIKQYLNTIYNKSKRTVSLIENLHEFTKLDNSGFLINKENWDFCEFIRQIVSEYYNEFEEKGFEIEINLPENEIMYEFDKVEMERAISNIISNVLKYNKIGTKAKIELTCDNYEIQLIIADDGIGIDEGLKENIFEPFVRGDKSRYTKGGTGLGLSIANRIVQKHGGSLTIESCKEYKTVFKLKFH</sequence>
<keyword evidence="10" id="KW-1185">Reference proteome</keyword>
<comment type="subcellular location">
    <subcellularLocation>
        <location evidence="2">Membrane</location>
    </subcellularLocation>
</comment>
<accession>C6PZ49</accession>
<name>C6PZ49_9CLOT</name>
<dbReference type="FunFam" id="3.30.565.10:FF:000006">
    <property type="entry name" value="Sensor histidine kinase WalK"/>
    <property type="match status" value="1"/>
</dbReference>
<dbReference type="EMBL" id="ACVI01000088">
    <property type="protein sequence ID" value="EET85491.1"/>
    <property type="molecule type" value="Genomic_DNA"/>
</dbReference>
<reference evidence="9 10" key="1">
    <citation type="submission" date="2009-06" db="EMBL/GenBank/DDBJ databases">
        <title>The draft genome of Clostridium carboxidivorans P7.</title>
        <authorList>
            <consortium name="US DOE Joint Genome Institute (JGI-PGF)"/>
            <person name="Lucas S."/>
            <person name="Copeland A."/>
            <person name="Lapidus A."/>
            <person name="Glavina del Rio T."/>
            <person name="Tice H."/>
            <person name="Bruce D."/>
            <person name="Goodwin L."/>
            <person name="Pitluck S."/>
            <person name="Larimer F."/>
            <person name="Land M.L."/>
            <person name="Hauser L."/>
            <person name="Hemme C.L."/>
        </authorList>
    </citation>
    <scope>NUCLEOTIDE SEQUENCE [LARGE SCALE GENOMIC DNA]</scope>
    <source>
        <strain evidence="9 10">P7</strain>
    </source>
</reference>
<dbReference type="InterPro" id="IPR003594">
    <property type="entry name" value="HATPase_dom"/>
</dbReference>
<feature type="domain" description="Histidine kinase" evidence="8">
    <location>
        <begin position="1"/>
        <end position="189"/>
    </location>
</feature>
<dbReference type="PANTHER" id="PTHR45453">
    <property type="entry name" value="PHOSPHATE REGULON SENSOR PROTEIN PHOR"/>
    <property type="match status" value="1"/>
</dbReference>
<dbReference type="GO" id="GO:0000155">
    <property type="term" value="F:phosphorelay sensor kinase activity"/>
    <property type="evidence" value="ECO:0007669"/>
    <property type="project" value="TreeGrafter"/>
</dbReference>
<dbReference type="Gene3D" id="3.30.565.10">
    <property type="entry name" value="Histidine kinase-like ATPase, C-terminal domain"/>
    <property type="match status" value="1"/>
</dbReference>
<keyword evidence="7" id="KW-0902">Two-component regulatory system</keyword>
<gene>
    <name evidence="9" type="ORF">CcarbDRAFT_4066</name>
</gene>
<protein>
    <recommendedName>
        <fullName evidence="3">histidine kinase</fullName>
        <ecNumber evidence="3">2.7.13.3</ecNumber>
    </recommendedName>
</protein>
<evidence type="ECO:0000256" key="3">
    <source>
        <dbReference type="ARBA" id="ARBA00012438"/>
    </source>
</evidence>
<dbReference type="SMART" id="SM00387">
    <property type="entry name" value="HATPase_c"/>
    <property type="match status" value="1"/>
</dbReference>
<comment type="catalytic activity">
    <reaction evidence="1">
        <text>ATP + protein L-histidine = ADP + protein N-phospho-L-histidine.</text>
        <dbReference type="EC" id="2.7.13.3"/>
    </reaction>
</comment>
<evidence type="ECO:0000259" key="8">
    <source>
        <dbReference type="PROSITE" id="PS50109"/>
    </source>
</evidence>
<evidence type="ECO:0000256" key="5">
    <source>
        <dbReference type="ARBA" id="ARBA00022679"/>
    </source>
</evidence>
<dbReference type="CDD" id="cd00075">
    <property type="entry name" value="HATPase"/>
    <property type="match status" value="1"/>
</dbReference>
<dbReference type="PRINTS" id="PR00344">
    <property type="entry name" value="BCTRLSENSOR"/>
</dbReference>
<evidence type="ECO:0000313" key="9">
    <source>
        <dbReference type="EMBL" id="EET85491.1"/>
    </source>
</evidence>
<evidence type="ECO:0000256" key="6">
    <source>
        <dbReference type="ARBA" id="ARBA00022777"/>
    </source>
</evidence>
<dbReference type="SUPFAM" id="SSF55874">
    <property type="entry name" value="ATPase domain of HSP90 chaperone/DNA topoisomerase II/histidine kinase"/>
    <property type="match status" value="1"/>
</dbReference>
<dbReference type="GO" id="GO:0004721">
    <property type="term" value="F:phosphoprotein phosphatase activity"/>
    <property type="evidence" value="ECO:0007669"/>
    <property type="project" value="TreeGrafter"/>
</dbReference>
<evidence type="ECO:0000313" key="10">
    <source>
        <dbReference type="Proteomes" id="UP000004198"/>
    </source>
</evidence>
<keyword evidence="6 9" id="KW-0418">Kinase</keyword>
<evidence type="ECO:0000256" key="7">
    <source>
        <dbReference type="ARBA" id="ARBA00023012"/>
    </source>
</evidence>
<dbReference type="Pfam" id="PF02518">
    <property type="entry name" value="HATPase_c"/>
    <property type="match status" value="1"/>
</dbReference>
<dbReference type="RefSeq" id="WP_007062951.1">
    <property type="nucleotide sequence ID" value="NZ_ACVI01000088.1"/>
</dbReference>
<dbReference type="InterPro" id="IPR036890">
    <property type="entry name" value="HATPase_C_sf"/>
</dbReference>
<dbReference type="eggNOG" id="COG5002">
    <property type="taxonomic scope" value="Bacteria"/>
</dbReference>
<dbReference type="Proteomes" id="UP000004198">
    <property type="component" value="Unassembled WGS sequence"/>
</dbReference>
<comment type="caution">
    <text evidence="9">The sequence shown here is derived from an EMBL/GenBank/DDBJ whole genome shotgun (WGS) entry which is preliminary data.</text>
</comment>
<evidence type="ECO:0000256" key="4">
    <source>
        <dbReference type="ARBA" id="ARBA00022553"/>
    </source>
</evidence>
<keyword evidence="5" id="KW-0808">Transferase</keyword>